<dbReference type="PANTHER" id="PTHR43257">
    <property type="entry name" value="PYRUVATE DEHYDROGENASE E1 COMPONENT BETA SUBUNIT"/>
    <property type="match status" value="1"/>
</dbReference>
<comment type="cofactor">
    <cofactor evidence="1">
        <name>thiamine diphosphate</name>
        <dbReference type="ChEBI" id="CHEBI:58937"/>
    </cofactor>
</comment>
<comment type="caution">
    <text evidence="5">The sequence shown here is derived from an EMBL/GenBank/DDBJ whole genome shotgun (WGS) entry which is preliminary data.</text>
</comment>
<evidence type="ECO:0000259" key="4">
    <source>
        <dbReference type="Pfam" id="PF02780"/>
    </source>
</evidence>
<dbReference type="GO" id="GO:0016491">
    <property type="term" value="F:oxidoreductase activity"/>
    <property type="evidence" value="ECO:0007669"/>
    <property type="project" value="UniProtKB-KW"/>
</dbReference>
<dbReference type="EMBL" id="BARU01016633">
    <property type="protein sequence ID" value="GAH50733.1"/>
    <property type="molecule type" value="Genomic_DNA"/>
</dbReference>
<sequence length="69" mass="7326">GSDNSSSCSIYGIGAEIAAEIQEKAFDYLDAPVLRIAAPNTPPPSSPVLEKAFLPNEKDVIALIKKLIQ</sequence>
<dbReference type="InterPro" id="IPR009014">
    <property type="entry name" value="Transketo_C/PFOR_II"/>
</dbReference>
<evidence type="ECO:0000256" key="3">
    <source>
        <dbReference type="ARBA" id="ARBA00023052"/>
    </source>
</evidence>
<organism evidence="5">
    <name type="scientific">marine sediment metagenome</name>
    <dbReference type="NCBI Taxonomy" id="412755"/>
    <lineage>
        <taxon>unclassified sequences</taxon>
        <taxon>metagenomes</taxon>
        <taxon>ecological metagenomes</taxon>
    </lineage>
</organism>
<feature type="domain" description="Transketolase C-terminal" evidence="4">
    <location>
        <begin position="9"/>
        <end position="60"/>
    </location>
</feature>
<evidence type="ECO:0000313" key="5">
    <source>
        <dbReference type="EMBL" id="GAH50733.1"/>
    </source>
</evidence>
<accession>X1HZJ0</accession>
<proteinExistence type="predicted"/>
<dbReference type="AlphaFoldDB" id="X1HZJ0"/>
<gene>
    <name evidence="5" type="ORF">S03H2_27640</name>
</gene>
<evidence type="ECO:0000256" key="1">
    <source>
        <dbReference type="ARBA" id="ARBA00001964"/>
    </source>
</evidence>
<dbReference type="Gene3D" id="3.40.50.920">
    <property type="match status" value="1"/>
</dbReference>
<evidence type="ECO:0000256" key="2">
    <source>
        <dbReference type="ARBA" id="ARBA00023002"/>
    </source>
</evidence>
<keyword evidence="2" id="KW-0560">Oxidoreductase</keyword>
<name>X1HZJ0_9ZZZZ</name>
<dbReference type="SUPFAM" id="SSF52922">
    <property type="entry name" value="TK C-terminal domain-like"/>
    <property type="match status" value="1"/>
</dbReference>
<keyword evidence="3" id="KW-0786">Thiamine pyrophosphate</keyword>
<dbReference type="PANTHER" id="PTHR43257:SF2">
    <property type="entry name" value="PYRUVATE DEHYDROGENASE E1 COMPONENT SUBUNIT BETA"/>
    <property type="match status" value="1"/>
</dbReference>
<dbReference type="InterPro" id="IPR033248">
    <property type="entry name" value="Transketolase_C"/>
</dbReference>
<feature type="non-terminal residue" evidence="5">
    <location>
        <position position="1"/>
    </location>
</feature>
<protein>
    <recommendedName>
        <fullName evidence="4">Transketolase C-terminal domain-containing protein</fullName>
    </recommendedName>
</protein>
<dbReference type="Pfam" id="PF02780">
    <property type="entry name" value="Transketolase_C"/>
    <property type="match status" value="1"/>
</dbReference>
<reference evidence="5" key="1">
    <citation type="journal article" date="2014" name="Front. Microbiol.">
        <title>High frequency of phylogenetically diverse reductive dehalogenase-homologous genes in deep subseafloor sedimentary metagenomes.</title>
        <authorList>
            <person name="Kawai M."/>
            <person name="Futagami T."/>
            <person name="Toyoda A."/>
            <person name="Takaki Y."/>
            <person name="Nishi S."/>
            <person name="Hori S."/>
            <person name="Arai W."/>
            <person name="Tsubouchi T."/>
            <person name="Morono Y."/>
            <person name="Uchiyama I."/>
            <person name="Ito T."/>
            <person name="Fujiyama A."/>
            <person name="Inagaki F."/>
            <person name="Takami H."/>
        </authorList>
    </citation>
    <scope>NUCLEOTIDE SEQUENCE</scope>
    <source>
        <strain evidence="5">Expedition CK06-06</strain>
    </source>
</reference>